<dbReference type="Gene3D" id="3.60.10.10">
    <property type="entry name" value="Endonuclease/exonuclease/phosphatase"/>
    <property type="match status" value="1"/>
</dbReference>
<dbReference type="InterPro" id="IPR036691">
    <property type="entry name" value="Endo/exonu/phosph_ase_sf"/>
</dbReference>
<sequence length="295" mass="33594">MQNKLPIVLLTVFFLAFINVPAVVAQQKIKILSYNVLYGLQKDSVENIERYKQLINELQPDIVATQEMNGWTQKTLEELAKSYGHSYALQSKETGFPVALTSNTPLVNFKKITENMWHAYIYAKVKGLHIFVIHFSPFSYQKRLEEVTEIIAQAGELPAGEPILIMGDFNAMAESDREQYGGNLVQTMQKSEEKHAHIRNLNNGQIDYSVLNKLKEAGFRDSYKLLNKEFISSLPTFKDGNGKITRAPSGIPRRIDFLWCNDAAAKRVITSTILKNAQTHYISDHYPVYVEMTVE</sequence>
<dbReference type="SUPFAM" id="SSF56219">
    <property type="entry name" value="DNase I-like"/>
    <property type="match status" value="1"/>
</dbReference>
<evidence type="ECO:0000259" key="1">
    <source>
        <dbReference type="Pfam" id="PF03372"/>
    </source>
</evidence>
<dbReference type="Pfam" id="PF03372">
    <property type="entry name" value="Exo_endo_phos"/>
    <property type="match status" value="1"/>
</dbReference>
<dbReference type="RefSeq" id="WP_190314735.1">
    <property type="nucleotide sequence ID" value="NZ_JACNYL010000003.1"/>
</dbReference>
<organism evidence="2 3">
    <name type="scientific">Sphingobacterium chuzhouense</name>
    <dbReference type="NCBI Taxonomy" id="1742264"/>
    <lineage>
        <taxon>Bacteria</taxon>
        <taxon>Pseudomonadati</taxon>
        <taxon>Bacteroidota</taxon>
        <taxon>Sphingobacteriia</taxon>
        <taxon>Sphingobacteriales</taxon>
        <taxon>Sphingobacteriaceae</taxon>
        <taxon>Sphingobacterium</taxon>
    </lineage>
</organism>
<keyword evidence="2" id="KW-0540">Nuclease</keyword>
<dbReference type="InterPro" id="IPR005135">
    <property type="entry name" value="Endo/exonuclease/phosphatase"/>
</dbReference>
<dbReference type="InterPro" id="IPR051916">
    <property type="entry name" value="GPI-anchor_lipid_remodeler"/>
</dbReference>
<dbReference type="PANTHER" id="PTHR14859">
    <property type="entry name" value="CALCOFLUOR WHITE HYPERSENSITIVE PROTEIN PRECURSOR"/>
    <property type="match status" value="1"/>
</dbReference>
<dbReference type="GO" id="GO:0004519">
    <property type="term" value="F:endonuclease activity"/>
    <property type="evidence" value="ECO:0007669"/>
    <property type="project" value="UniProtKB-KW"/>
</dbReference>
<reference evidence="2 3" key="1">
    <citation type="submission" date="2020-08" db="EMBL/GenBank/DDBJ databases">
        <title>Sphingobacterium sp. DN00404 isolated from aquaculture water.</title>
        <authorList>
            <person name="Zhang M."/>
        </authorList>
    </citation>
    <scope>NUCLEOTIDE SEQUENCE [LARGE SCALE GENOMIC DNA]</scope>
    <source>
        <strain evidence="2 3">KCTC 42746</strain>
    </source>
</reference>
<name>A0ABR7XVL5_9SPHI</name>
<protein>
    <submittedName>
        <fullName evidence="2">Endonuclease/exonuclease/phosphatase family protein</fullName>
    </submittedName>
</protein>
<evidence type="ECO:0000313" key="3">
    <source>
        <dbReference type="Proteomes" id="UP000651112"/>
    </source>
</evidence>
<dbReference type="PANTHER" id="PTHR14859:SF1">
    <property type="entry name" value="PGAP2-INTERACTING PROTEIN"/>
    <property type="match status" value="1"/>
</dbReference>
<gene>
    <name evidence="2" type="ORF">H8B21_16025</name>
</gene>
<dbReference type="Proteomes" id="UP000651112">
    <property type="component" value="Unassembled WGS sequence"/>
</dbReference>
<dbReference type="EMBL" id="JACNYL010000003">
    <property type="protein sequence ID" value="MBD1423078.1"/>
    <property type="molecule type" value="Genomic_DNA"/>
</dbReference>
<keyword evidence="2" id="KW-0378">Hydrolase</keyword>
<comment type="caution">
    <text evidence="2">The sequence shown here is derived from an EMBL/GenBank/DDBJ whole genome shotgun (WGS) entry which is preliminary data.</text>
</comment>
<keyword evidence="3" id="KW-1185">Reference proteome</keyword>
<feature type="domain" description="Endonuclease/exonuclease/phosphatase" evidence="1">
    <location>
        <begin position="32"/>
        <end position="285"/>
    </location>
</feature>
<evidence type="ECO:0000313" key="2">
    <source>
        <dbReference type="EMBL" id="MBD1423078.1"/>
    </source>
</evidence>
<accession>A0ABR7XVL5</accession>
<keyword evidence="2" id="KW-0255">Endonuclease</keyword>
<proteinExistence type="predicted"/>